<dbReference type="GeneID" id="25975388"/>
<dbReference type="InParanoid" id="F0XJ03"/>
<evidence type="ECO:0000256" key="1">
    <source>
        <dbReference type="SAM" id="Phobius"/>
    </source>
</evidence>
<sequence>MSLLTGPSALLTTTSSRPEASVAVVAAAVTAIATLAIHRPGAAVLRRTMLQPWLLVGGLGGCLAQAAWLVWASDTARRLRRKVLFEFAATVLGPGGNGLILLILWPGWLVLAMGFFAATLCAGWWTR</sequence>
<dbReference type="AlphaFoldDB" id="F0XJ03"/>
<keyword evidence="1" id="KW-0472">Membrane</keyword>
<proteinExistence type="predicted"/>
<dbReference type="RefSeq" id="XP_014171835.1">
    <property type="nucleotide sequence ID" value="XM_014316360.1"/>
</dbReference>
<dbReference type="EMBL" id="GL629782">
    <property type="protein sequence ID" value="EFX02353.1"/>
    <property type="molecule type" value="Genomic_DNA"/>
</dbReference>
<feature type="transmembrane region" description="Helical" evidence="1">
    <location>
        <begin position="50"/>
        <end position="71"/>
    </location>
</feature>
<organism evidence="3">
    <name type="scientific">Grosmannia clavigera (strain kw1407 / UAMH 11150)</name>
    <name type="common">Blue stain fungus</name>
    <name type="synonym">Graphiocladiella clavigera</name>
    <dbReference type="NCBI Taxonomy" id="655863"/>
    <lineage>
        <taxon>Eukaryota</taxon>
        <taxon>Fungi</taxon>
        <taxon>Dikarya</taxon>
        <taxon>Ascomycota</taxon>
        <taxon>Pezizomycotina</taxon>
        <taxon>Sordariomycetes</taxon>
        <taxon>Sordariomycetidae</taxon>
        <taxon>Ophiostomatales</taxon>
        <taxon>Ophiostomataceae</taxon>
        <taxon>Leptographium</taxon>
    </lineage>
</organism>
<accession>F0XJ03</accession>
<keyword evidence="1" id="KW-0812">Transmembrane</keyword>
<protein>
    <submittedName>
        <fullName evidence="2">Uncharacterized protein</fullName>
    </submittedName>
</protein>
<feature type="transmembrane region" description="Helical" evidence="1">
    <location>
        <begin position="20"/>
        <end position="38"/>
    </location>
</feature>
<evidence type="ECO:0000313" key="2">
    <source>
        <dbReference type="EMBL" id="EFX02353.1"/>
    </source>
</evidence>
<evidence type="ECO:0000313" key="3">
    <source>
        <dbReference type="Proteomes" id="UP000007796"/>
    </source>
</evidence>
<feature type="transmembrane region" description="Helical" evidence="1">
    <location>
        <begin position="83"/>
        <end position="102"/>
    </location>
</feature>
<keyword evidence="1" id="KW-1133">Transmembrane helix</keyword>
<keyword evidence="3" id="KW-1185">Reference proteome</keyword>
<reference evidence="2 3" key="1">
    <citation type="journal article" date="2011" name="Proc. Natl. Acad. Sci. U.S.A.">
        <title>Genome and transcriptome analyses of the mountain pine beetle-fungal symbiont Grosmannia clavigera, a lodgepole pine pathogen.</title>
        <authorList>
            <person name="DiGuistini S."/>
            <person name="Wang Y."/>
            <person name="Liao N.Y."/>
            <person name="Taylor G."/>
            <person name="Tanguay P."/>
            <person name="Feau N."/>
            <person name="Henrissat B."/>
            <person name="Chan S.K."/>
            <person name="Hesse-Orce U."/>
            <person name="Alamouti S.M."/>
            <person name="Tsui C.K.M."/>
            <person name="Docking R.T."/>
            <person name="Levasseur A."/>
            <person name="Haridas S."/>
            <person name="Robertson G."/>
            <person name="Birol I."/>
            <person name="Holt R.A."/>
            <person name="Marra M.A."/>
            <person name="Hamelin R.C."/>
            <person name="Hirst M."/>
            <person name="Jones S.J.M."/>
            <person name="Bohlmann J."/>
            <person name="Breuil C."/>
        </authorList>
    </citation>
    <scope>NUCLEOTIDE SEQUENCE [LARGE SCALE GENOMIC DNA]</scope>
    <source>
        <strain evidence="3">kw1407 / UAMH 11150</strain>
    </source>
</reference>
<dbReference type="eggNOG" id="ENOG502R9ZF">
    <property type="taxonomic scope" value="Eukaryota"/>
</dbReference>
<feature type="transmembrane region" description="Helical" evidence="1">
    <location>
        <begin position="108"/>
        <end position="126"/>
    </location>
</feature>
<dbReference type="HOGENOM" id="CLU_1970797_0_0_1"/>
<dbReference type="Proteomes" id="UP000007796">
    <property type="component" value="Unassembled WGS sequence"/>
</dbReference>
<name>F0XJ03_GROCL</name>
<gene>
    <name evidence="2" type="ORF">CMQ_2402</name>
</gene>